<dbReference type="CDD" id="cd12366">
    <property type="entry name" value="RRM1_RBM45"/>
    <property type="match status" value="1"/>
</dbReference>
<evidence type="ECO:0000259" key="4">
    <source>
        <dbReference type="PROSITE" id="PS50102"/>
    </source>
</evidence>
<dbReference type="InterPro" id="IPR052462">
    <property type="entry name" value="SLIRP/GR-RBP-like"/>
</dbReference>
<dbReference type="AlphaFoldDB" id="A0ABD0JUZ8"/>
<gene>
    <name evidence="5" type="ORF">BaRGS_00029792</name>
</gene>
<dbReference type="InterPro" id="IPR034203">
    <property type="entry name" value="RBM45_RRM1"/>
</dbReference>
<dbReference type="GO" id="GO:0003723">
    <property type="term" value="F:RNA binding"/>
    <property type="evidence" value="ECO:0007669"/>
    <property type="project" value="UniProtKB-UniRule"/>
</dbReference>
<dbReference type="PROSITE" id="PS50102">
    <property type="entry name" value="RRM"/>
    <property type="match status" value="3"/>
</dbReference>
<dbReference type="Gene3D" id="3.30.70.330">
    <property type="match status" value="3"/>
</dbReference>
<dbReference type="InterPro" id="IPR000504">
    <property type="entry name" value="RRM_dom"/>
</dbReference>
<proteinExistence type="predicted"/>
<evidence type="ECO:0000256" key="1">
    <source>
        <dbReference type="ARBA" id="ARBA00022884"/>
    </source>
</evidence>
<organism evidence="5 6">
    <name type="scientific">Batillaria attramentaria</name>
    <dbReference type="NCBI Taxonomy" id="370345"/>
    <lineage>
        <taxon>Eukaryota</taxon>
        <taxon>Metazoa</taxon>
        <taxon>Spiralia</taxon>
        <taxon>Lophotrochozoa</taxon>
        <taxon>Mollusca</taxon>
        <taxon>Gastropoda</taxon>
        <taxon>Caenogastropoda</taxon>
        <taxon>Sorbeoconcha</taxon>
        <taxon>Cerithioidea</taxon>
        <taxon>Batillariidae</taxon>
        <taxon>Batillaria</taxon>
    </lineage>
</organism>
<dbReference type="SUPFAM" id="SSF54928">
    <property type="entry name" value="RNA-binding domain, RBD"/>
    <property type="match status" value="3"/>
</dbReference>
<keyword evidence="1 2" id="KW-0694">RNA-binding</keyword>
<dbReference type="EMBL" id="JACVVK020000314">
    <property type="protein sequence ID" value="KAK7478925.1"/>
    <property type="molecule type" value="Genomic_DNA"/>
</dbReference>
<protein>
    <recommendedName>
        <fullName evidence="4">RRM domain-containing protein</fullName>
    </recommendedName>
</protein>
<accession>A0ABD0JUZ8</accession>
<comment type="caution">
    <text evidence="5">The sequence shown here is derived from an EMBL/GenBank/DDBJ whole genome shotgun (WGS) entry which is preliminary data.</text>
</comment>
<feature type="domain" description="RRM" evidence="4">
    <location>
        <begin position="112"/>
        <end position="177"/>
    </location>
</feature>
<dbReference type="InterPro" id="IPR035979">
    <property type="entry name" value="RBD_domain_sf"/>
</dbReference>
<dbReference type="PANTHER" id="PTHR48027">
    <property type="entry name" value="HETEROGENEOUS NUCLEAR RIBONUCLEOPROTEIN 87F-RELATED"/>
    <property type="match status" value="1"/>
</dbReference>
<dbReference type="SMART" id="SM00360">
    <property type="entry name" value="RRM"/>
    <property type="match status" value="3"/>
</dbReference>
<feature type="region of interest" description="Disordered" evidence="3">
    <location>
        <begin position="202"/>
        <end position="221"/>
    </location>
</feature>
<keyword evidence="6" id="KW-1185">Reference proteome</keyword>
<dbReference type="Proteomes" id="UP001519460">
    <property type="component" value="Unassembled WGS sequence"/>
</dbReference>
<feature type="compositionally biased region" description="Basic and acidic residues" evidence="3">
    <location>
        <begin position="212"/>
        <end position="221"/>
    </location>
</feature>
<evidence type="ECO:0000256" key="3">
    <source>
        <dbReference type="SAM" id="MobiDB-lite"/>
    </source>
</evidence>
<feature type="domain" description="RRM" evidence="4">
    <location>
        <begin position="11"/>
        <end position="90"/>
    </location>
</feature>
<reference evidence="5 6" key="1">
    <citation type="journal article" date="2023" name="Sci. Data">
        <title>Genome assembly of the Korean intertidal mud-creeper Batillaria attramentaria.</title>
        <authorList>
            <person name="Patra A.K."/>
            <person name="Ho P.T."/>
            <person name="Jun S."/>
            <person name="Lee S.J."/>
            <person name="Kim Y."/>
            <person name="Won Y.J."/>
        </authorList>
    </citation>
    <scope>NUCLEOTIDE SEQUENCE [LARGE SCALE GENOMIC DNA]</scope>
    <source>
        <strain evidence="5">Wonlab-2016</strain>
    </source>
</reference>
<dbReference type="InterPro" id="IPR012677">
    <property type="entry name" value="Nucleotide-bd_a/b_plait_sf"/>
</dbReference>
<evidence type="ECO:0000313" key="6">
    <source>
        <dbReference type="Proteomes" id="UP001519460"/>
    </source>
</evidence>
<dbReference type="Pfam" id="PF00076">
    <property type="entry name" value="RRM_1"/>
    <property type="match status" value="3"/>
</dbReference>
<feature type="domain" description="RRM" evidence="4">
    <location>
        <begin position="429"/>
        <end position="501"/>
    </location>
</feature>
<sequence>MAFRSEDPPNSRLFILCQKGITEKEFEDAFNQYGKVEDVWIVKDKRTNEDRGIVYIKFSKTSEALLAMEEMNGRCIPGQPKPLKVVVANSKREGSSRDPREDEKLVRLFVIIPRSYTEEKLRDEFEKYGDIDTVTVIRDRSTGESKGFGYVKYHRPYHAALAYENCDQSFKPKFAEPQRSRDERDHDTTDFYNFGPSSYSGGSGYDRGHKRTHDEEGGYYHDPRSTQMPDRCLSAHSAGGAGGAGGVAGAGPMSMLADHPTQSNCCRIQIVAPIGMTQGYLTKLFNLIPGMEYCDLNESTGVAYARYSTAQCAAYARDKLHGFEYPIGSQLMVTLAEESNGSRLDATQVYESVNLAGVRGDDTTDLRQRAASLLEKAGINPQAVMATPDSSAVVIGGGALDSKLERVNYCNILLPLPKPLVPEESAVAQRLFIVCQPSSVSERVLRDAFSRFGNLIDVYLLPGRNYGYAKFASKECAMKAIQFLHGQNLSGQRVKVLEAEPPKQGDDGPAKKQKTVAEDTVSNLQLTEDLCLTVTATLRQTYHLTTATATTVTATVNNKNSYH</sequence>
<evidence type="ECO:0000256" key="2">
    <source>
        <dbReference type="PROSITE-ProRule" id="PRU00176"/>
    </source>
</evidence>
<name>A0ABD0JUZ8_9CAEN</name>
<evidence type="ECO:0000313" key="5">
    <source>
        <dbReference type="EMBL" id="KAK7478925.1"/>
    </source>
</evidence>